<dbReference type="InterPro" id="IPR006504">
    <property type="entry name" value="Tscrpt_reg_Spx/MgsR"/>
</dbReference>
<dbReference type="CDD" id="cd03032">
    <property type="entry name" value="ArsC_Spx"/>
    <property type="match status" value="1"/>
</dbReference>
<dbReference type="OMA" id="RPIIMDD"/>
<dbReference type="HAMAP" id="MF_01132">
    <property type="entry name" value="Spx"/>
    <property type="match status" value="1"/>
</dbReference>
<dbReference type="PANTHER" id="PTHR30041">
    <property type="entry name" value="ARSENATE REDUCTASE"/>
    <property type="match status" value="1"/>
</dbReference>
<keyword evidence="5 6" id="KW-0676">Redox-active center</keyword>
<comment type="subcellular location">
    <subcellularLocation>
        <location evidence="6">Cytoplasm</location>
    </subcellularLocation>
</comment>
<sequence>MVTLYASPSCTSCRKAKQWLENHDIPYVERNLNKTPLSVAEIKAMLRLTEDGTEELISKRSKIFSQLNLDLDNISINTLIDLIVTHPSLLKRPIIIDERRMQVGYNDDDIRRFLPREVRQRELIRATFKADFNEKAKDLIVEEG</sequence>
<name>A0A5A5TZC9_LEUCI</name>
<keyword evidence="2 6" id="KW-0805">Transcription regulation</keyword>
<reference evidence="7 8" key="1">
    <citation type="submission" date="2019-04" db="EMBL/GenBank/DDBJ databases">
        <title>A pseudo-fructophilic Leuconostoc citreum strain F192-5 isolated from peel of satsuma mandarin: the first report for isolation and characterization of strain-dependent fructophilic-like characteristics.</title>
        <authorList>
            <person name="Maeno S."/>
            <person name="Tanizawa Y."/>
            <person name="Kajikawa A."/>
            <person name="Kanesaki Y."/>
            <person name="Kubota E."/>
            <person name="Arita M."/>
            <person name="Leon D."/>
            <person name="Endo A."/>
        </authorList>
    </citation>
    <scope>NUCLEOTIDE SEQUENCE [LARGE SCALE GENOMIC DNA]</scope>
    <source>
        <strain evidence="7 8">F192-5</strain>
    </source>
</reference>
<proteinExistence type="inferred from homology"/>
<dbReference type="Proteomes" id="UP000323274">
    <property type="component" value="Unassembled WGS sequence"/>
</dbReference>
<evidence type="ECO:0000256" key="6">
    <source>
        <dbReference type="HAMAP-Rule" id="MF_01132"/>
    </source>
</evidence>
<evidence type="ECO:0000256" key="1">
    <source>
        <dbReference type="ARBA" id="ARBA00022490"/>
    </source>
</evidence>
<dbReference type="GeneID" id="61102648"/>
<dbReference type="Gene3D" id="3.40.30.10">
    <property type="entry name" value="Glutaredoxin"/>
    <property type="match status" value="1"/>
</dbReference>
<dbReference type="RefSeq" id="WP_004903245.1">
    <property type="nucleotide sequence ID" value="NZ_BJJW01000006.1"/>
</dbReference>
<accession>A0A5A5TZC9</accession>
<comment type="caution">
    <text evidence="7">The sequence shown here is derived from an EMBL/GenBank/DDBJ whole genome shotgun (WGS) entry which is preliminary data.</text>
</comment>
<dbReference type="PANTHER" id="PTHR30041:SF7">
    <property type="entry name" value="GLOBAL TRANSCRIPTIONAL REGULATOR SPX"/>
    <property type="match status" value="1"/>
</dbReference>
<gene>
    <name evidence="7" type="primary">spxA</name>
    <name evidence="6" type="synonym">spx</name>
    <name evidence="7" type="ORF">LCIT_12790</name>
</gene>
<dbReference type="GO" id="GO:0045892">
    <property type="term" value="P:negative regulation of DNA-templated transcription"/>
    <property type="evidence" value="ECO:0007669"/>
    <property type="project" value="InterPro"/>
</dbReference>
<keyword evidence="4 6" id="KW-0804">Transcription</keyword>
<evidence type="ECO:0000256" key="5">
    <source>
        <dbReference type="ARBA" id="ARBA00023284"/>
    </source>
</evidence>
<keyword evidence="3 6" id="KW-1015">Disulfide bond</keyword>
<dbReference type="SUPFAM" id="SSF52833">
    <property type="entry name" value="Thioredoxin-like"/>
    <property type="match status" value="1"/>
</dbReference>
<dbReference type="NCBIfam" id="TIGR01617">
    <property type="entry name" value="arsC_related"/>
    <property type="match status" value="1"/>
</dbReference>
<feature type="disulfide bond" description="Redox-active" evidence="6">
    <location>
        <begin position="10"/>
        <end position="13"/>
    </location>
</feature>
<evidence type="ECO:0000256" key="3">
    <source>
        <dbReference type="ARBA" id="ARBA00023157"/>
    </source>
</evidence>
<dbReference type="InterPro" id="IPR023731">
    <property type="entry name" value="Spx"/>
</dbReference>
<evidence type="ECO:0000313" key="8">
    <source>
        <dbReference type="Proteomes" id="UP000323274"/>
    </source>
</evidence>
<evidence type="ECO:0000256" key="2">
    <source>
        <dbReference type="ARBA" id="ARBA00023015"/>
    </source>
</evidence>
<evidence type="ECO:0000313" key="7">
    <source>
        <dbReference type="EMBL" id="GDZ84037.1"/>
    </source>
</evidence>
<dbReference type="PROSITE" id="PS51353">
    <property type="entry name" value="ARSC"/>
    <property type="match status" value="1"/>
</dbReference>
<dbReference type="NCBIfam" id="NF002459">
    <property type="entry name" value="PRK01655.1"/>
    <property type="match status" value="1"/>
</dbReference>
<comment type="similarity">
    <text evidence="6">Belongs to the ArsC family. Spx subfamily.</text>
</comment>
<comment type="subunit">
    <text evidence="6">Interacts with the C-terminal domain of the alpha subunit of the RNAP.</text>
</comment>
<evidence type="ECO:0000256" key="4">
    <source>
        <dbReference type="ARBA" id="ARBA00023163"/>
    </source>
</evidence>
<organism evidence="7 8">
    <name type="scientific">Leuconostoc citreum</name>
    <dbReference type="NCBI Taxonomy" id="33964"/>
    <lineage>
        <taxon>Bacteria</taxon>
        <taxon>Bacillati</taxon>
        <taxon>Bacillota</taxon>
        <taxon>Bacilli</taxon>
        <taxon>Lactobacillales</taxon>
        <taxon>Lactobacillaceae</taxon>
        <taxon>Leuconostoc</taxon>
    </lineage>
</organism>
<dbReference type="InterPro" id="IPR036249">
    <property type="entry name" value="Thioredoxin-like_sf"/>
</dbReference>
<dbReference type="InterPro" id="IPR006660">
    <property type="entry name" value="Arsenate_reductase-like"/>
</dbReference>
<dbReference type="GO" id="GO:0005737">
    <property type="term" value="C:cytoplasm"/>
    <property type="evidence" value="ECO:0007669"/>
    <property type="project" value="UniProtKB-SubCell"/>
</dbReference>
<dbReference type="AlphaFoldDB" id="A0A5A5TZC9"/>
<comment type="function">
    <text evidence="6">Global transcriptional regulator that plays a key role in stress response and exerts either positive or negative regulation of genes. Acts by interacting with the C-terminal domain of the alpha subunit of the RNA polymerase (RNAP). This interaction can enhance binding of RNAP to the promoter region of target genes and stimulate their transcription, or block interaction of RNAP with activator.</text>
</comment>
<dbReference type="Pfam" id="PF03960">
    <property type="entry name" value="ArsC"/>
    <property type="match status" value="1"/>
</dbReference>
<dbReference type="EMBL" id="BJJW01000006">
    <property type="protein sequence ID" value="GDZ84037.1"/>
    <property type="molecule type" value="Genomic_DNA"/>
</dbReference>
<keyword evidence="1 6" id="KW-0963">Cytoplasm</keyword>
<protein>
    <recommendedName>
        <fullName evidence="6">Global transcriptional regulator Spx</fullName>
    </recommendedName>
</protein>